<proteinExistence type="predicted"/>
<evidence type="ECO:0000313" key="4">
    <source>
        <dbReference type="Proteomes" id="UP000626109"/>
    </source>
</evidence>
<evidence type="ECO:0000313" key="3">
    <source>
        <dbReference type="EMBL" id="CAE8722112.1"/>
    </source>
</evidence>
<feature type="chain" id="PRO_5032418201" evidence="2">
    <location>
        <begin position="23"/>
        <end position="115"/>
    </location>
</feature>
<dbReference type="Proteomes" id="UP000626109">
    <property type="component" value="Unassembled WGS sequence"/>
</dbReference>
<comment type="caution">
    <text evidence="3">The sequence shown here is derived from an EMBL/GenBank/DDBJ whole genome shotgun (WGS) entry which is preliminary data.</text>
</comment>
<sequence length="115" mass="13539">MQLDTLIFLCFFFFFKSKINRTFVVFNNNTTTTNNKNNNNHNNNNNNNTHHNTINNNSNIPACTKKAIRWPLFSPKILASLLSLESFGEQQHQQQLHPRGLLRTFFVKKFRLSRL</sequence>
<accession>A0A813L9S2</accession>
<keyword evidence="2" id="KW-0732">Signal</keyword>
<gene>
    <name evidence="3" type="ORF">PGLA2088_LOCUS42332</name>
</gene>
<protein>
    <submittedName>
        <fullName evidence="3">Uncharacterized protein</fullName>
    </submittedName>
</protein>
<reference evidence="3" key="1">
    <citation type="submission" date="2021-02" db="EMBL/GenBank/DDBJ databases">
        <authorList>
            <person name="Dougan E. K."/>
            <person name="Rhodes N."/>
            <person name="Thang M."/>
            <person name="Chan C."/>
        </authorList>
    </citation>
    <scope>NUCLEOTIDE SEQUENCE</scope>
</reference>
<evidence type="ECO:0000256" key="1">
    <source>
        <dbReference type="SAM" id="MobiDB-lite"/>
    </source>
</evidence>
<dbReference type="AlphaFoldDB" id="A0A813L9S2"/>
<feature type="region of interest" description="Disordered" evidence="1">
    <location>
        <begin position="31"/>
        <end position="50"/>
    </location>
</feature>
<name>A0A813L9S2_POLGL</name>
<organism evidence="3 4">
    <name type="scientific">Polarella glacialis</name>
    <name type="common">Dinoflagellate</name>
    <dbReference type="NCBI Taxonomy" id="89957"/>
    <lineage>
        <taxon>Eukaryota</taxon>
        <taxon>Sar</taxon>
        <taxon>Alveolata</taxon>
        <taxon>Dinophyceae</taxon>
        <taxon>Suessiales</taxon>
        <taxon>Suessiaceae</taxon>
        <taxon>Polarella</taxon>
    </lineage>
</organism>
<dbReference type="EMBL" id="CAJNNW010034248">
    <property type="protein sequence ID" value="CAE8722112.1"/>
    <property type="molecule type" value="Genomic_DNA"/>
</dbReference>
<evidence type="ECO:0000256" key="2">
    <source>
        <dbReference type="SAM" id="SignalP"/>
    </source>
</evidence>
<feature type="signal peptide" evidence="2">
    <location>
        <begin position="1"/>
        <end position="22"/>
    </location>
</feature>